<organism evidence="5 6">
    <name type="scientific">Methylogaea oryzae</name>
    <dbReference type="NCBI Taxonomy" id="1295382"/>
    <lineage>
        <taxon>Bacteria</taxon>
        <taxon>Pseudomonadati</taxon>
        <taxon>Pseudomonadota</taxon>
        <taxon>Gammaproteobacteria</taxon>
        <taxon>Methylococcales</taxon>
        <taxon>Methylococcaceae</taxon>
        <taxon>Methylogaea</taxon>
    </lineage>
</organism>
<comment type="similarity">
    <text evidence="4">Belongs to the class-III pyridoxal-phosphate-dependent aminotransferase family.</text>
</comment>
<dbReference type="PROSITE" id="PS00600">
    <property type="entry name" value="AA_TRANSFER_CLASS_3"/>
    <property type="match status" value="1"/>
</dbReference>
<evidence type="ECO:0000313" key="6">
    <source>
        <dbReference type="Proteomes" id="UP000824988"/>
    </source>
</evidence>
<dbReference type="PANTHER" id="PTHR43552:SF1">
    <property type="entry name" value="DIAMINOBUTYRATE--2-OXOGLUTARATE AMINOTRANSFERASE"/>
    <property type="match status" value="1"/>
</dbReference>
<dbReference type="NCBIfam" id="NF005393">
    <property type="entry name" value="PRK06938.1"/>
    <property type="match status" value="1"/>
</dbReference>
<keyword evidence="6" id="KW-1185">Reference proteome</keyword>
<sequence>MQSIVEVEAESPGVADEAWWTAGNGGLAPVPREDNAYYLGRQSARESNARSYPRRLPLALKQGRGIHVEDADGRRYIDCLAGAGALALGHHHPVVVEAIQQLLADGTPFQTLDLTTPVKDAFVEELFACLPPDFAANARIQFCGPSGADAVEAALKLVKTATGRRSILAFHGAYHGMTHGALSLTGEIGPKVAVAGLMGEVHFLPYPYSYRCPFGLGGQDDGRISAAYIERLLNDGNSGIAPPAAMILEAVQGEGGVIPAPDRWLRDIRRMTREKGIPLIVDEIQTGGGRTGKMFAFEHAGIEPDVLVLSKAIGGGLPLSVVVYHKDLDRWQPGAHAGTFRGNQLAMAAGLATLRFVRQQQLHRHADRMGRCLMEQLRQIQAGAPELGDVRGRGLMIGVEVVDPVGGPGERPPQRDLARRIQQECLARGLILELGGRQGSVVRFLPPLIVDADDIYRIAAIFADAVAAARG</sequence>
<keyword evidence="3" id="KW-0808">Transferase</keyword>
<evidence type="ECO:0000256" key="2">
    <source>
        <dbReference type="ARBA" id="ARBA00022576"/>
    </source>
</evidence>
<comment type="cofactor">
    <cofactor evidence="1">
        <name>pyridoxal 5'-phosphate</name>
        <dbReference type="ChEBI" id="CHEBI:597326"/>
    </cofactor>
</comment>
<evidence type="ECO:0000256" key="4">
    <source>
        <dbReference type="RuleBase" id="RU003560"/>
    </source>
</evidence>
<dbReference type="InterPro" id="IPR005814">
    <property type="entry name" value="Aminotrans_3"/>
</dbReference>
<dbReference type="KEGG" id="moz:MoryE10_17460"/>
<dbReference type="FunFam" id="3.40.640.10:FF:000091">
    <property type="entry name" value="Diaminobutyrate--2-oxoglutarate aminotransferase"/>
    <property type="match status" value="1"/>
</dbReference>
<dbReference type="RefSeq" id="WP_221048845.1">
    <property type="nucleotide sequence ID" value="NZ_AP019782.1"/>
</dbReference>
<dbReference type="EMBL" id="AP019782">
    <property type="protein sequence ID" value="BBL71140.1"/>
    <property type="molecule type" value="Genomic_DNA"/>
</dbReference>
<gene>
    <name evidence="5" type="ORF">MoryE10_17460</name>
</gene>
<name>A0A8D4VRN1_9GAMM</name>
<evidence type="ECO:0000313" key="5">
    <source>
        <dbReference type="EMBL" id="BBL71140.1"/>
    </source>
</evidence>
<keyword evidence="2" id="KW-0032">Aminotransferase</keyword>
<proteinExistence type="inferred from homology"/>
<dbReference type="CDD" id="cd00610">
    <property type="entry name" value="OAT_like"/>
    <property type="match status" value="1"/>
</dbReference>
<dbReference type="PIRSF" id="PIRSF000521">
    <property type="entry name" value="Transaminase_4ab_Lys_Orn"/>
    <property type="match status" value="1"/>
</dbReference>
<evidence type="ECO:0000256" key="1">
    <source>
        <dbReference type="ARBA" id="ARBA00001933"/>
    </source>
</evidence>
<reference evidence="5" key="1">
    <citation type="submission" date="2019-06" db="EMBL/GenBank/DDBJ databases">
        <title>Complete genome sequence of Methylogaea oryzae strain JCM16910.</title>
        <authorList>
            <person name="Asakawa S."/>
        </authorList>
    </citation>
    <scope>NUCLEOTIDE SEQUENCE</scope>
    <source>
        <strain evidence="5">E10</strain>
    </source>
</reference>
<accession>A0A8D4VRN1</accession>
<dbReference type="InterPro" id="IPR049704">
    <property type="entry name" value="Aminotrans_3_PPA_site"/>
</dbReference>
<dbReference type="Pfam" id="PF00202">
    <property type="entry name" value="Aminotran_3"/>
    <property type="match status" value="1"/>
</dbReference>
<dbReference type="NCBIfam" id="TIGR00709">
    <property type="entry name" value="dat"/>
    <property type="match status" value="1"/>
</dbReference>
<keyword evidence="4" id="KW-0663">Pyridoxal phosphate</keyword>
<dbReference type="InterPro" id="IPR004637">
    <property type="entry name" value="Dat"/>
</dbReference>
<dbReference type="GO" id="GO:0008483">
    <property type="term" value="F:transaminase activity"/>
    <property type="evidence" value="ECO:0007669"/>
    <property type="project" value="UniProtKB-KW"/>
</dbReference>
<dbReference type="AlphaFoldDB" id="A0A8D4VRN1"/>
<evidence type="ECO:0000256" key="3">
    <source>
        <dbReference type="ARBA" id="ARBA00022679"/>
    </source>
</evidence>
<dbReference type="PANTHER" id="PTHR43552">
    <property type="entry name" value="DIAMINOBUTYRATE--2-OXOGLUTARATE AMINOTRANSFERASE"/>
    <property type="match status" value="1"/>
</dbReference>
<protein>
    <submittedName>
        <fullName evidence="5">Diaminobutyrate--2-oxoglutarate transaminase</fullName>
    </submittedName>
</protein>
<dbReference type="GO" id="GO:0030170">
    <property type="term" value="F:pyridoxal phosphate binding"/>
    <property type="evidence" value="ECO:0007669"/>
    <property type="project" value="InterPro"/>
</dbReference>
<dbReference type="Proteomes" id="UP000824988">
    <property type="component" value="Chromosome"/>
</dbReference>